<feature type="signal peptide" evidence="2">
    <location>
        <begin position="1"/>
        <end position="21"/>
    </location>
</feature>
<sequence length="267" mass="28266">MKKYGLWAVAACAAMAMGVSGCGGDDGKDSGKDDKKVTEQETKAPATNGVEKLTAKEIYEKGKTELTQAKSLRMQSEGKDEGQAMKMDLHLDTAGSCRGSMSMGEGGSFELIKLGDKVWMKPDAAFWKTSMGAEGGGEQAAKLFEGKWLYGTTSDDMLKSMSEVCDLKSIQDEAAAEKPDTTMTKGSPTTVDGQQVIQVKGKNDDGAPTTASIALTGKPYLVKIEETGADATTARFSDFDKPVDTQTPAQNQTIDVAKMEQELGAGA</sequence>
<feature type="region of interest" description="Disordered" evidence="1">
    <location>
        <begin position="233"/>
        <end position="255"/>
    </location>
</feature>
<dbReference type="EMBL" id="JACYXC010000001">
    <property type="protein sequence ID" value="MBH5336507.1"/>
    <property type="molecule type" value="Genomic_DNA"/>
</dbReference>
<keyword evidence="2" id="KW-0732">Signal</keyword>
<evidence type="ECO:0000256" key="2">
    <source>
        <dbReference type="SAM" id="SignalP"/>
    </source>
</evidence>
<keyword evidence="4" id="KW-1185">Reference proteome</keyword>
<protein>
    <recommendedName>
        <fullName evidence="5">Lipoprotein</fullName>
    </recommendedName>
</protein>
<dbReference type="Gene3D" id="2.50.20.20">
    <property type="match status" value="1"/>
</dbReference>
<accession>A0ABS0NMR9</accession>
<dbReference type="RefSeq" id="WP_197989911.1">
    <property type="nucleotide sequence ID" value="NZ_JACYXC010000001.1"/>
</dbReference>
<feature type="chain" id="PRO_5046582956" description="Lipoprotein" evidence="2">
    <location>
        <begin position="22"/>
        <end position="267"/>
    </location>
</feature>
<feature type="compositionally biased region" description="Polar residues" evidence="1">
    <location>
        <begin position="244"/>
        <end position="254"/>
    </location>
</feature>
<name>A0ABS0NMR9_9ACTN</name>
<organism evidence="3 4">
    <name type="scientific">Streptomyces pactum</name>
    <dbReference type="NCBI Taxonomy" id="68249"/>
    <lineage>
        <taxon>Bacteria</taxon>
        <taxon>Bacillati</taxon>
        <taxon>Actinomycetota</taxon>
        <taxon>Actinomycetes</taxon>
        <taxon>Kitasatosporales</taxon>
        <taxon>Streptomycetaceae</taxon>
        <taxon>Streptomyces</taxon>
    </lineage>
</organism>
<evidence type="ECO:0008006" key="5">
    <source>
        <dbReference type="Google" id="ProtNLM"/>
    </source>
</evidence>
<reference evidence="3 4" key="1">
    <citation type="submission" date="2020-09" db="EMBL/GenBank/DDBJ databases">
        <title>Biosynthesis of the nuclear factor of activated T cells inhibitor NFAT-133 and its congeners in Streptomyces pactum.</title>
        <authorList>
            <person name="Zhou W."/>
            <person name="Posri P."/>
            <person name="Abugrain M.E."/>
            <person name="Weisberg A.J."/>
            <person name="Chang J.H."/>
            <person name="Mahmud T."/>
        </authorList>
    </citation>
    <scope>NUCLEOTIDE SEQUENCE [LARGE SCALE GENOMIC DNA]</scope>
    <source>
        <strain evidence="3 4">ATCC 27456</strain>
    </source>
</reference>
<dbReference type="PROSITE" id="PS51257">
    <property type="entry name" value="PROKAR_LIPOPROTEIN"/>
    <property type="match status" value="1"/>
</dbReference>
<proteinExistence type="predicted"/>
<dbReference type="Proteomes" id="UP000807371">
    <property type="component" value="Unassembled WGS sequence"/>
</dbReference>
<comment type="caution">
    <text evidence="3">The sequence shown here is derived from an EMBL/GenBank/DDBJ whole genome shotgun (WGS) entry which is preliminary data.</text>
</comment>
<evidence type="ECO:0000256" key="1">
    <source>
        <dbReference type="SAM" id="MobiDB-lite"/>
    </source>
</evidence>
<evidence type="ECO:0000313" key="3">
    <source>
        <dbReference type="EMBL" id="MBH5336507.1"/>
    </source>
</evidence>
<gene>
    <name evidence="3" type="ORF">IHE55_17700</name>
</gene>
<feature type="compositionally biased region" description="Basic and acidic residues" evidence="1">
    <location>
        <begin position="25"/>
        <end position="42"/>
    </location>
</feature>
<evidence type="ECO:0000313" key="4">
    <source>
        <dbReference type="Proteomes" id="UP000807371"/>
    </source>
</evidence>
<feature type="region of interest" description="Disordered" evidence="1">
    <location>
        <begin position="22"/>
        <end position="51"/>
    </location>
</feature>